<dbReference type="OrthoDB" id="49508at2"/>
<dbReference type="HOGENOM" id="CLU_095955_0_0_3"/>
<dbReference type="KEGG" id="cyj:Cyan7822_5632"/>
<dbReference type="Proteomes" id="UP000008206">
    <property type="component" value="Plasmid Cy782201"/>
</dbReference>
<dbReference type="InterPro" id="IPR017576">
    <property type="entry name" value="CRISPR-assoc_prot_Csc1"/>
</dbReference>
<keyword evidence="1" id="KW-0614">Plasmid</keyword>
<dbReference type="EMBL" id="CP002199">
    <property type="protein sequence ID" value="ADN17497.1"/>
    <property type="molecule type" value="Genomic_DNA"/>
</dbReference>
<evidence type="ECO:0000313" key="2">
    <source>
        <dbReference type="Proteomes" id="UP000008206"/>
    </source>
</evidence>
<keyword evidence="2" id="KW-1185">Reference proteome</keyword>
<protein>
    <submittedName>
        <fullName evidence="1">CRISPR-associated protein Csc1</fullName>
    </submittedName>
</protein>
<evidence type="ECO:0000313" key="1">
    <source>
        <dbReference type="EMBL" id="ADN17497.1"/>
    </source>
</evidence>
<gene>
    <name evidence="1" type="ordered locus">Cyan7822_5632</name>
</gene>
<dbReference type="AlphaFoldDB" id="E0UKL7"/>
<dbReference type="Pfam" id="PF26241">
    <property type="entry name" value="Cas_Csc1"/>
    <property type="match status" value="1"/>
</dbReference>
<organism evidence="1 2">
    <name type="scientific">Gloeothece verrucosa (strain PCC 7822)</name>
    <name type="common">Cyanothece sp. (strain PCC 7822)</name>
    <dbReference type="NCBI Taxonomy" id="497965"/>
    <lineage>
        <taxon>Bacteria</taxon>
        <taxon>Bacillati</taxon>
        <taxon>Cyanobacteriota</taxon>
        <taxon>Cyanophyceae</taxon>
        <taxon>Oscillatoriophycideae</taxon>
        <taxon>Chroococcales</taxon>
        <taxon>Aphanothecaceae</taxon>
        <taxon>Gloeothece</taxon>
        <taxon>Gloeothece verrucosa</taxon>
    </lineage>
</organism>
<geneLocation type="plasmid" evidence="1 2">
    <name>Cy782201</name>
</geneLocation>
<sequence length="259" mass="30184">MKLYHCLLTLHDNVFFASREMGILYETEKYLHNWALSYAFFKVTYIPHPYRLQGEAAQKPNYLNDNNEQNLNHLNRAGVYVFPAKPLYWSYQVNTFKAAQSAYYGRFKKFGEDEAVKNYPFNYGRAKELAVGSQYRTYIMAKNEISEEIPHWIRLGKWSAKIEVSIIPIPESLIQNKSGEYLCDHPLNPLDLSDTTQLQLYNRIVMPPVSLVSQAQLQGNYYSVLGDNWKEFKQNFPSLPEQIYLPKGAFYGARYMANV</sequence>
<name>E0UKL7_GLOV7</name>
<proteinExistence type="predicted"/>
<dbReference type="RefSeq" id="WP_013334247.1">
    <property type="nucleotide sequence ID" value="NC_014533.1"/>
</dbReference>
<accession>E0UKL7</accession>
<dbReference type="NCBIfam" id="TIGR03159">
    <property type="entry name" value="cas_Csc1"/>
    <property type="match status" value="1"/>
</dbReference>
<reference evidence="2" key="1">
    <citation type="journal article" date="2011" name="MBio">
        <title>Novel metabolic attributes of the genus Cyanothece, comprising a group of unicellular nitrogen-fixing Cyanobacteria.</title>
        <authorList>
            <person name="Bandyopadhyay A."/>
            <person name="Elvitigala T."/>
            <person name="Welsh E."/>
            <person name="Stockel J."/>
            <person name="Liberton M."/>
            <person name="Min H."/>
            <person name="Sherman L.A."/>
            <person name="Pakrasi H.B."/>
        </authorList>
    </citation>
    <scope>NUCLEOTIDE SEQUENCE [LARGE SCALE GENOMIC DNA]</scope>
    <source>
        <strain evidence="2">PCC 7822</strain>
        <plasmid evidence="2">Cy782201</plasmid>
    </source>
</reference>